<reference evidence="2" key="1">
    <citation type="submission" date="2023-06" db="EMBL/GenBank/DDBJ databases">
        <authorList>
            <person name="Kurt Z."/>
        </authorList>
    </citation>
    <scope>NUCLEOTIDE SEQUENCE</scope>
</reference>
<evidence type="ECO:0000313" key="3">
    <source>
        <dbReference type="EMBL" id="CAL6011976.1"/>
    </source>
</evidence>
<evidence type="ECO:0000256" key="1">
    <source>
        <dbReference type="SAM" id="MobiDB-lite"/>
    </source>
</evidence>
<name>A0AA86TEK3_9EUKA</name>
<feature type="compositionally biased region" description="Low complexity" evidence="1">
    <location>
        <begin position="46"/>
        <end position="55"/>
    </location>
</feature>
<sequence length="220" mass="25811">MQDNNAQRIQNAVQNAKITNNQNYQQPEPELNNQFIAQDLFPNVFNNLNNQNDNQTGEENNQDTRTGTKKQISSEDQIIMARFKELILEVINDHFQKEGKNDLKTESLRQALINYRKYYAEVKRIHLDLKQLAAYLGLTEIVVSQMFRILQDNELDDWPKEKIQAVQKRAQELRQMHPELNKAQLKAQLVQELGLIPEYSQSPKKIINRISYMLKKLFGQ</sequence>
<comment type="caution">
    <text evidence="2">The sequence shown here is derived from an EMBL/GenBank/DDBJ whole genome shotgun (WGS) entry which is preliminary data.</text>
</comment>
<keyword evidence="4" id="KW-1185">Reference proteome</keyword>
<evidence type="ECO:0000313" key="2">
    <source>
        <dbReference type="EMBL" id="CAI9914067.1"/>
    </source>
</evidence>
<organism evidence="2">
    <name type="scientific">Hexamita inflata</name>
    <dbReference type="NCBI Taxonomy" id="28002"/>
    <lineage>
        <taxon>Eukaryota</taxon>
        <taxon>Metamonada</taxon>
        <taxon>Diplomonadida</taxon>
        <taxon>Hexamitidae</taxon>
        <taxon>Hexamitinae</taxon>
        <taxon>Hexamita</taxon>
    </lineage>
</organism>
<protein>
    <submittedName>
        <fullName evidence="3">Hypothetical_protein</fullName>
    </submittedName>
</protein>
<accession>A0AA86TEK3</accession>
<dbReference type="EMBL" id="CATOUU010000042">
    <property type="protein sequence ID" value="CAI9914067.1"/>
    <property type="molecule type" value="Genomic_DNA"/>
</dbReference>
<gene>
    <name evidence="2" type="ORF">HINF_LOCUS1712</name>
    <name evidence="3" type="ORF">HINF_LOCUS23082</name>
</gene>
<dbReference type="AlphaFoldDB" id="A0AA86TEK3"/>
<evidence type="ECO:0000313" key="4">
    <source>
        <dbReference type="Proteomes" id="UP001642409"/>
    </source>
</evidence>
<reference evidence="3 4" key="2">
    <citation type="submission" date="2024-07" db="EMBL/GenBank/DDBJ databases">
        <authorList>
            <person name="Akdeniz Z."/>
        </authorList>
    </citation>
    <scope>NUCLEOTIDE SEQUENCE [LARGE SCALE GENOMIC DNA]</scope>
</reference>
<feature type="compositionally biased region" description="Polar residues" evidence="1">
    <location>
        <begin position="57"/>
        <end position="71"/>
    </location>
</feature>
<dbReference type="EMBL" id="CAXDID020000065">
    <property type="protein sequence ID" value="CAL6011976.1"/>
    <property type="molecule type" value="Genomic_DNA"/>
</dbReference>
<proteinExistence type="predicted"/>
<feature type="region of interest" description="Disordered" evidence="1">
    <location>
        <begin position="46"/>
        <end position="71"/>
    </location>
</feature>
<dbReference type="Proteomes" id="UP001642409">
    <property type="component" value="Unassembled WGS sequence"/>
</dbReference>